<organism evidence="6 7">
    <name type="scientific">Halolactibacillus halophilus</name>
    <dbReference type="NCBI Taxonomy" id="306540"/>
    <lineage>
        <taxon>Bacteria</taxon>
        <taxon>Bacillati</taxon>
        <taxon>Bacillota</taxon>
        <taxon>Bacilli</taxon>
        <taxon>Bacillales</taxon>
        <taxon>Bacillaceae</taxon>
        <taxon>Halolactibacillus</taxon>
    </lineage>
</organism>
<reference evidence="6 7" key="1">
    <citation type="submission" date="2016-10" db="EMBL/GenBank/DDBJ databases">
        <authorList>
            <person name="de Groot N.N."/>
        </authorList>
    </citation>
    <scope>NUCLEOTIDE SEQUENCE [LARGE SCALE GENOMIC DNA]</scope>
    <source>
        <strain evidence="6 7">DSM 17073</strain>
    </source>
</reference>
<dbReference type="AlphaFoldDB" id="A0A1I5MDR3"/>
<reference evidence="5 8" key="2">
    <citation type="submission" date="2019-07" db="EMBL/GenBank/DDBJ databases">
        <title>Whole genome shotgun sequence of Halolactibacillus halophilus NBRC 100868.</title>
        <authorList>
            <person name="Hosoyama A."/>
            <person name="Uohara A."/>
            <person name="Ohji S."/>
            <person name="Ichikawa N."/>
        </authorList>
    </citation>
    <scope>NUCLEOTIDE SEQUENCE [LARGE SCALE GENOMIC DNA]</scope>
    <source>
        <strain evidence="5 8">NBRC 100868</strain>
    </source>
</reference>
<dbReference type="GO" id="GO:0016757">
    <property type="term" value="F:glycosyltransferase activity"/>
    <property type="evidence" value="ECO:0007669"/>
    <property type="project" value="UniProtKB-KW"/>
</dbReference>
<feature type="transmembrane region" description="Helical" evidence="4">
    <location>
        <begin position="6"/>
        <end position="29"/>
    </location>
</feature>
<keyword evidence="4" id="KW-1133">Transmembrane helix</keyword>
<keyword evidence="2 5" id="KW-0328">Glycosyltransferase</keyword>
<dbReference type="PANTHER" id="PTHR43630">
    <property type="entry name" value="POLY-BETA-1,6-N-ACETYL-D-GLUCOSAMINE SYNTHASE"/>
    <property type="match status" value="1"/>
</dbReference>
<feature type="transmembrane region" description="Helical" evidence="4">
    <location>
        <begin position="333"/>
        <end position="353"/>
    </location>
</feature>
<dbReference type="SUPFAM" id="SSF53448">
    <property type="entry name" value="Nucleotide-diphospho-sugar transferases"/>
    <property type="match status" value="1"/>
</dbReference>
<feature type="transmembrane region" description="Helical" evidence="4">
    <location>
        <begin position="299"/>
        <end position="321"/>
    </location>
</feature>
<keyword evidence="4" id="KW-0472">Membrane</keyword>
<feature type="transmembrane region" description="Helical" evidence="4">
    <location>
        <begin position="365"/>
        <end position="385"/>
    </location>
</feature>
<evidence type="ECO:0000313" key="5">
    <source>
        <dbReference type="EMBL" id="GEM02486.1"/>
    </source>
</evidence>
<sequence length="411" mass="47285">MMVYVLVIIMIFFWLMLTYYSILTIAGVYRRLKKLDDSPLEEYPSVAVLVPCYNEGLVIKQTLEAMSQLKYPGELNIYILDDQSTDNTGQIARAFQMQFSNIHYLYVPEMEIKGKSSVLNYGLQSTTSDYFCVFDGDNQPEPESVLRLVHAAERTKKAGGAVGYVKTINAETNMLTRMIALEFQVFQLLMQSGRYQLFKAGALAGTNMLLRRDVIEEAGGYDPKALAEDAELTVRVASLGYILPVVHHARTWEQEPEQLKALIKQRTRWLTGNLYLLEKSLYTFKFWKGRTFVHSMQHILTYLVFIIFLAFSNVWFILGLIGYPLPTVDTPLLLLWFLSYVVYSAQIASAMVLEDLLSPKNVGIGMIMYFTYAQLFLIMLFKSLIQYISGRIFKKQTKWDKTKRYKKESAQ</sequence>
<evidence type="ECO:0000313" key="7">
    <source>
        <dbReference type="Proteomes" id="UP000242243"/>
    </source>
</evidence>
<dbReference type="Pfam" id="PF13641">
    <property type="entry name" value="Glyco_tranf_2_3"/>
    <property type="match status" value="1"/>
</dbReference>
<protein>
    <submittedName>
        <fullName evidence="6">Glycosyltransferase, catalytic subunit of cellulose synthase and poly-beta-1,6-N-acetylglucosamine synthase</fullName>
    </submittedName>
    <submittedName>
        <fullName evidence="5">N-acetylglucosaminyltransferase</fullName>
    </submittedName>
</protein>
<dbReference type="Gene3D" id="3.90.550.10">
    <property type="entry name" value="Spore Coat Polysaccharide Biosynthesis Protein SpsA, Chain A"/>
    <property type="match status" value="1"/>
</dbReference>
<dbReference type="EMBL" id="FOXC01000005">
    <property type="protein sequence ID" value="SFP07744.1"/>
    <property type="molecule type" value="Genomic_DNA"/>
</dbReference>
<comment type="similarity">
    <text evidence="1">Belongs to the glycosyltransferase 2 family.</text>
</comment>
<dbReference type="PANTHER" id="PTHR43630:SF1">
    <property type="entry name" value="POLY-BETA-1,6-N-ACETYL-D-GLUCOSAMINE SYNTHASE"/>
    <property type="match status" value="1"/>
</dbReference>
<keyword evidence="8" id="KW-1185">Reference proteome</keyword>
<gene>
    <name evidence="5" type="ORF">HHA03_20180</name>
    <name evidence="6" type="ORF">SAMN05421839_10544</name>
</gene>
<dbReference type="EMBL" id="BJWI01000040">
    <property type="protein sequence ID" value="GEM02486.1"/>
    <property type="molecule type" value="Genomic_DNA"/>
</dbReference>
<evidence type="ECO:0000256" key="1">
    <source>
        <dbReference type="ARBA" id="ARBA00006739"/>
    </source>
</evidence>
<keyword evidence="3 6" id="KW-0808">Transferase</keyword>
<evidence type="ECO:0000313" key="8">
    <source>
        <dbReference type="Proteomes" id="UP000321547"/>
    </source>
</evidence>
<keyword evidence="4" id="KW-0812">Transmembrane</keyword>
<evidence type="ECO:0000256" key="4">
    <source>
        <dbReference type="SAM" id="Phobius"/>
    </source>
</evidence>
<proteinExistence type="inferred from homology"/>
<dbReference type="Proteomes" id="UP000321547">
    <property type="component" value="Unassembled WGS sequence"/>
</dbReference>
<accession>A0A1I5MDR3</accession>
<evidence type="ECO:0000256" key="2">
    <source>
        <dbReference type="ARBA" id="ARBA00022676"/>
    </source>
</evidence>
<dbReference type="Proteomes" id="UP000242243">
    <property type="component" value="Unassembled WGS sequence"/>
</dbReference>
<dbReference type="STRING" id="306540.SAMN05421839_10544"/>
<name>A0A1I5MDR3_9BACI</name>
<dbReference type="InterPro" id="IPR029044">
    <property type="entry name" value="Nucleotide-diphossugar_trans"/>
</dbReference>
<dbReference type="CDD" id="cd06423">
    <property type="entry name" value="CESA_like"/>
    <property type="match status" value="1"/>
</dbReference>
<dbReference type="RefSeq" id="WP_307725246.1">
    <property type="nucleotide sequence ID" value="NZ_BJWI01000040.1"/>
</dbReference>
<evidence type="ECO:0000256" key="3">
    <source>
        <dbReference type="ARBA" id="ARBA00022679"/>
    </source>
</evidence>
<evidence type="ECO:0000313" key="6">
    <source>
        <dbReference type="EMBL" id="SFP07744.1"/>
    </source>
</evidence>